<dbReference type="EMBL" id="JBBPBM010000020">
    <property type="protein sequence ID" value="KAK8552252.1"/>
    <property type="molecule type" value="Genomic_DNA"/>
</dbReference>
<accession>A0ABR2E5K6</accession>
<dbReference type="Gene3D" id="3.90.228.10">
    <property type="match status" value="1"/>
</dbReference>
<reference evidence="1 2" key="1">
    <citation type="journal article" date="2024" name="G3 (Bethesda)">
        <title>Genome assembly of Hibiscus sabdariffa L. provides insights into metabolisms of medicinal natural products.</title>
        <authorList>
            <person name="Kim T."/>
        </authorList>
    </citation>
    <scope>NUCLEOTIDE SEQUENCE [LARGE SCALE GENOMIC DNA]</scope>
    <source>
        <strain evidence="1">TK-2024</strain>
        <tissue evidence="1">Old leaves</tissue>
    </source>
</reference>
<protein>
    <submittedName>
        <fullName evidence="1">Uncharacterized protein</fullName>
    </submittedName>
</protein>
<proteinExistence type="predicted"/>
<dbReference type="Proteomes" id="UP001472677">
    <property type="component" value="Unassembled WGS sequence"/>
</dbReference>
<dbReference type="SUPFAM" id="SSF56399">
    <property type="entry name" value="ADP-ribosylation"/>
    <property type="match status" value="1"/>
</dbReference>
<evidence type="ECO:0000313" key="1">
    <source>
        <dbReference type="EMBL" id="KAK8552252.1"/>
    </source>
</evidence>
<keyword evidence="2" id="KW-1185">Reference proteome</keyword>
<evidence type="ECO:0000313" key="2">
    <source>
        <dbReference type="Proteomes" id="UP001472677"/>
    </source>
</evidence>
<name>A0ABR2E5K6_9ROSI</name>
<gene>
    <name evidence="1" type="ORF">V6N12_040859</name>
</gene>
<sequence>MRGVPRDRCRLKAAWTSRMKPGGDEEDEVEDDVSWLGIGRTRLADGGSGSLASLSMGGSQRHFRSMEGKFWKKEGTKSEKGFFREEMAERRIKEHTIRNGLKVAQASNGGPNGKGIVTTSRSGKAHNKATGVEDGDCEKRAMRVCRVIARRVKKNMEDYDSVAGDVGVYSGFGDQVYLIRVEFGAWNTQ</sequence>
<organism evidence="1 2">
    <name type="scientific">Hibiscus sabdariffa</name>
    <name type="common">roselle</name>
    <dbReference type="NCBI Taxonomy" id="183260"/>
    <lineage>
        <taxon>Eukaryota</taxon>
        <taxon>Viridiplantae</taxon>
        <taxon>Streptophyta</taxon>
        <taxon>Embryophyta</taxon>
        <taxon>Tracheophyta</taxon>
        <taxon>Spermatophyta</taxon>
        <taxon>Magnoliopsida</taxon>
        <taxon>eudicotyledons</taxon>
        <taxon>Gunneridae</taxon>
        <taxon>Pentapetalae</taxon>
        <taxon>rosids</taxon>
        <taxon>malvids</taxon>
        <taxon>Malvales</taxon>
        <taxon>Malvaceae</taxon>
        <taxon>Malvoideae</taxon>
        <taxon>Hibiscus</taxon>
    </lineage>
</organism>
<comment type="caution">
    <text evidence="1">The sequence shown here is derived from an EMBL/GenBank/DDBJ whole genome shotgun (WGS) entry which is preliminary data.</text>
</comment>